<accession>A0A4Y7SJF0</accession>
<dbReference type="Proteomes" id="UP000298030">
    <property type="component" value="Unassembled WGS sequence"/>
</dbReference>
<keyword evidence="2" id="KW-1185">Reference proteome</keyword>
<protein>
    <submittedName>
        <fullName evidence="1">Uncharacterized protein</fullName>
    </submittedName>
</protein>
<name>A0A4Y7SJF0_COPMI</name>
<proteinExistence type="predicted"/>
<dbReference type="AlphaFoldDB" id="A0A4Y7SJF0"/>
<organism evidence="1 2">
    <name type="scientific">Coprinellus micaceus</name>
    <name type="common">Glistening ink-cap mushroom</name>
    <name type="synonym">Coprinus micaceus</name>
    <dbReference type="NCBI Taxonomy" id="71717"/>
    <lineage>
        <taxon>Eukaryota</taxon>
        <taxon>Fungi</taxon>
        <taxon>Dikarya</taxon>
        <taxon>Basidiomycota</taxon>
        <taxon>Agaricomycotina</taxon>
        <taxon>Agaricomycetes</taxon>
        <taxon>Agaricomycetidae</taxon>
        <taxon>Agaricales</taxon>
        <taxon>Agaricineae</taxon>
        <taxon>Psathyrellaceae</taxon>
        <taxon>Coprinellus</taxon>
    </lineage>
</organism>
<evidence type="ECO:0000313" key="2">
    <source>
        <dbReference type="Proteomes" id="UP000298030"/>
    </source>
</evidence>
<gene>
    <name evidence="1" type="ORF">FA13DRAFT_1527066</name>
</gene>
<sequence length="167" mass="19333">MQMARVFVFARHQDRLPQCTRPWAPNPRLTSNLNPNRQRRLAGCFASWHSTTISIRSSQKVSYSCYSKRFLQYQHPTGRGVEGWVLMISYCTQPKLKSVLRGEPDVTEDLSGRIQEKSHEMFIPLEAHATAYRSRAALDCWGFCLCSTHFHLKQDAPVWMSRISFNP</sequence>
<evidence type="ECO:0000313" key="1">
    <source>
        <dbReference type="EMBL" id="TEB21983.1"/>
    </source>
</evidence>
<dbReference type="EMBL" id="QPFP01000099">
    <property type="protein sequence ID" value="TEB21983.1"/>
    <property type="molecule type" value="Genomic_DNA"/>
</dbReference>
<comment type="caution">
    <text evidence="1">The sequence shown here is derived from an EMBL/GenBank/DDBJ whole genome shotgun (WGS) entry which is preliminary data.</text>
</comment>
<reference evidence="1 2" key="1">
    <citation type="journal article" date="2019" name="Nat. Ecol. Evol.">
        <title>Megaphylogeny resolves global patterns of mushroom evolution.</title>
        <authorList>
            <person name="Varga T."/>
            <person name="Krizsan K."/>
            <person name="Foldi C."/>
            <person name="Dima B."/>
            <person name="Sanchez-Garcia M."/>
            <person name="Sanchez-Ramirez S."/>
            <person name="Szollosi G.J."/>
            <person name="Szarkandi J.G."/>
            <person name="Papp V."/>
            <person name="Albert L."/>
            <person name="Andreopoulos W."/>
            <person name="Angelini C."/>
            <person name="Antonin V."/>
            <person name="Barry K.W."/>
            <person name="Bougher N.L."/>
            <person name="Buchanan P."/>
            <person name="Buyck B."/>
            <person name="Bense V."/>
            <person name="Catcheside P."/>
            <person name="Chovatia M."/>
            <person name="Cooper J."/>
            <person name="Damon W."/>
            <person name="Desjardin D."/>
            <person name="Finy P."/>
            <person name="Geml J."/>
            <person name="Haridas S."/>
            <person name="Hughes K."/>
            <person name="Justo A."/>
            <person name="Karasinski D."/>
            <person name="Kautmanova I."/>
            <person name="Kiss B."/>
            <person name="Kocsube S."/>
            <person name="Kotiranta H."/>
            <person name="LaButti K.M."/>
            <person name="Lechner B.E."/>
            <person name="Liimatainen K."/>
            <person name="Lipzen A."/>
            <person name="Lukacs Z."/>
            <person name="Mihaltcheva S."/>
            <person name="Morgado L.N."/>
            <person name="Niskanen T."/>
            <person name="Noordeloos M.E."/>
            <person name="Ohm R.A."/>
            <person name="Ortiz-Santana B."/>
            <person name="Ovrebo C."/>
            <person name="Racz N."/>
            <person name="Riley R."/>
            <person name="Savchenko A."/>
            <person name="Shiryaev A."/>
            <person name="Soop K."/>
            <person name="Spirin V."/>
            <person name="Szebenyi C."/>
            <person name="Tomsovsky M."/>
            <person name="Tulloss R.E."/>
            <person name="Uehling J."/>
            <person name="Grigoriev I.V."/>
            <person name="Vagvolgyi C."/>
            <person name="Papp T."/>
            <person name="Martin F.M."/>
            <person name="Miettinen O."/>
            <person name="Hibbett D.S."/>
            <person name="Nagy L.G."/>
        </authorList>
    </citation>
    <scope>NUCLEOTIDE SEQUENCE [LARGE SCALE GENOMIC DNA]</scope>
    <source>
        <strain evidence="1 2">FP101781</strain>
    </source>
</reference>